<dbReference type="PANTHER" id="PTHR33116">
    <property type="entry name" value="REVERSE TRANSCRIPTASE ZINC-BINDING DOMAIN-CONTAINING PROTEIN-RELATED-RELATED"/>
    <property type="match status" value="1"/>
</dbReference>
<keyword evidence="2" id="KW-1185">Reference proteome</keyword>
<protein>
    <submittedName>
        <fullName evidence="1">Ribonuclease H protein At1g65750 family</fullName>
    </submittedName>
</protein>
<accession>A0A151S0T9</accession>
<evidence type="ECO:0000313" key="1">
    <source>
        <dbReference type="EMBL" id="KYP48420.1"/>
    </source>
</evidence>
<organism evidence="1 2">
    <name type="scientific">Cajanus cajan</name>
    <name type="common">Pigeon pea</name>
    <name type="synonym">Cajanus indicus</name>
    <dbReference type="NCBI Taxonomy" id="3821"/>
    <lineage>
        <taxon>Eukaryota</taxon>
        <taxon>Viridiplantae</taxon>
        <taxon>Streptophyta</taxon>
        <taxon>Embryophyta</taxon>
        <taxon>Tracheophyta</taxon>
        <taxon>Spermatophyta</taxon>
        <taxon>Magnoliopsida</taxon>
        <taxon>eudicotyledons</taxon>
        <taxon>Gunneridae</taxon>
        <taxon>Pentapetalae</taxon>
        <taxon>rosids</taxon>
        <taxon>fabids</taxon>
        <taxon>Fabales</taxon>
        <taxon>Fabaceae</taxon>
        <taxon>Papilionoideae</taxon>
        <taxon>50 kb inversion clade</taxon>
        <taxon>NPAAA clade</taxon>
        <taxon>indigoferoid/millettioid clade</taxon>
        <taxon>Phaseoleae</taxon>
        <taxon>Cajanus</taxon>
    </lineage>
</organism>
<dbReference type="EMBL" id="KQ483500">
    <property type="protein sequence ID" value="KYP48420.1"/>
    <property type="molecule type" value="Genomic_DNA"/>
</dbReference>
<dbReference type="PANTHER" id="PTHR33116:SF78">
    <property type="entry name" value="OS12G0587133 PROTEIN"/>
    <property type="match status" value="1"/>
</dbReference>
<dbReference type="OMA" id="FWWNENN"/>
<name>A0A151S0T9_CAJCA</name>
<dbReference type="Proteomes" id="UP000075243">
    <property type="component" value="Unassembled WGS sequence"/>
</dbReference>
<dbReference type="Gramene" id="C.cajan_30298.t">
    <property type="protein sequence ID" value="C.cajan_30298.t.cds1"/>
    <property type="gene ID" value="C.cajan_30298"/>
</dbReference>
<reference evidence="1" key="1">
    <citation type="journal article" date="2012" name="Nat. Biotechnol.">
        <title>Draft genome sequence of pigeonpea (Cajanus cajan), an orphan legume crop of resource-poor farmers.</title>
        <authorList>
            <person name="Varshney R.K."/>
            <person name="Chen W."/>
            <person name="Li Y."/>
            <person name="Bharti A.K."/>
            <person name="Saxena R.K."/>
            <person name="Schlueter J.A."/>
            <person name="Donoghue M.T."/>
            <person name="Azam S."/>
            <person name="Fan G."/>
            <person name="Whaley A.M."/>
            <person name="Farmer A.D."/>
            <person name="Sheridan J."/>
            <person name="Iwata A."/>
            <person name="Tuteja R."/>
            <person name="Penmetsa R.V."/>
            <person name="Wu W."/>
            <person name="Upadhyaya H.D."/>
            <person name="Yang S.P."/>
            <person name="Shah T."/>
            <person name="Saxena K.B."/>
            <person name="Michael T."/>
            <person name="McCombie W.R."/>
            <person name="Yang B."/>
            <person name="Zhang G."/>
            <person name="Yang H."/>
            <person name="Wang J."/>
            <person name="Spillane C."/>
            <person name="Cook D.R."/>
            <person name="May G.D."/>
            <person name="Xu X."/>
            <person name="Jackson S.A."/>
        </authorList>
    </citation>
    <scope>NUCLEOTIDE SEQUENCE [LARGE SCALE GENOMIC DNA]</scope>
</reference>
<evidence type="ECO:0000313" key="2">
    <source>
        <dbReference type="Proteomes" id="UP000075243"/>
    </source>
</evidence>
<dbReference type="AlphaFoldDB" id="A0A151S0T9"/>
<gene>
    <name evidence="1" type="ORF">KK1_029882</name>
</gene>
<sequence>MDHINKRLNSWKSKSLSFVGRLTLSKSVLAALPSYTMQIVFFPKQLCDDIDRSSRSFIWGEDGHNRRIHALAWETLCKPKDGGGLGLREPRKINLSFMMKNSWALCSQSNKLWV</sequence>
<proteinExistence type="predicted"/>